<evidence type="ECO:0000256" key="5">
    <source>
        <dbReference type="ARBA" id="ARBA00035338"/>
    </source>
</evidence>
<dbReference type="AlphaFoldDB" id="A0A8C2X3U8"/>
<dbReference type="GO" id="GO:0006412">
    <property type="term" value="P:translation"/>
    <property type="evidence" value="ECO:0007669"/>
    <property type="project" value="InterPro"/>
</dbReference>
<dbReference type="PANTHER" id="PTHR10965:SF0">
    <property type="entry name" value="LARGE RIBOSOMAL SUBUNIT PROTEIN EL38"/>
    <property type="match status" value="1"/>
</dbReference>
<dbReference type="Pfam" id="PF01781">
    <property type="entry name" value="Ribosomal_L38e"/>
    <property type="match status" value="1"/>
</dbReference>
<gene>
    <name evidence="7" type="primary">rpl38</name>
</gene>
<evidence type="ECO:0000256" key="6">
    <source>
        <dbReference type="RuleBase" id="RU003445"/>
    </source>
</evidence>
<evidence type="ECO:0000256" key="1">
    <source>
        <dbReference type="ARBA" id="ARBA00007803"/>
    </source>
</evidence>
<evidence type="ECO:0000313" key="7">
    <source>
        <dbReference type="Ensembl" id="ENSCLMP00005012957.1"/>
    </source>
</evidence>
<dbReference type="GeneTree" id="ENSGT00390000003718"/>
<comment type="similarity">
    <text evidence="1 6">Belongs to the eukaryotic ribosomal protein eL38 family.</text>
</comment>
<dbReference type="PANTHER" id="PTHR10965">
    <property type="entry name" value="60S RIBOSOMAL PROTEIN L38"/>
    <property type="match status" value="1"/>
</dbReference>
<evidence type="ECO:0000256" key="4">
    <source>
        <dbReference type="ARBA" id="ARBA00035235"/>
    </source>
</evidence>
<organism evidence="7 8">
    <name type="scientific">Cyclopterus lumpus</name>
    <name type="common">Lumpsucker</name>
    <dbReference type="NCBI Taxonomy" id="8103"/>
    <lineage>
        <taxon>Eukaryota</taxon>
        <taxon>Metazoa</taxon>
        <taxon>Chordata</taxon>
        <taxon>Craniata</taxon>
        <taxon>Vertebrata</taxon>
        <taxon>Euteleostomi</taxon>
        <taxon>Actinopterygii</taxon>
        <taxon>Neopterygii</taxon>
        <taxon>Teleostei</taxon>
        <taxon>Neoteleostei</taxon>
        <taxon>Acanthomorphata</taxon>
        <taxon>Eupercaria</taxon>
        <taxon>Perciformes</taxon>
        <taxon>Cottioidei</taxon>
        <taxon>Cottales</taxon>
        <taxon>Cyclopteridae</taxon>
        <taxon>Cyclopterus</taxon>
    </lineage>
</organism>
<reference evidence="7" key="1">
    <citation type="submission" date="2025-08" db="UniProtKB">
        <authorList>
            <consortium name="Ensembl"/>
        </authorList>
    </citation>
    <scope>IDENTIFICATION</scope>
</reference>
<keyword evidence="2 6" id="KW-0689">Ribosomal protein</keyword>
<dbReference type="GO" id="GO:0022618">
    <property type="term" value="P:protein-RNA complex assembly"/>
    <property type="evidence" value="ECO:0007669"/>
    <property type="project" value="TreeGrafter"/>
</dbReference>
<keyword evidence="8" id="KW-1185">Reference proteome</keyword>
<dbReference type="InterPro" id="IPR002675">
    <property type="entry name" value="Ribosomal_eL38"/>
</dbReference>
<dbReference type="Proteomes" id="UP000694565">
    <property type="component" value="Unplaced"/>
</dbReference>
<evidence type="ECO:0000313" key="8">
    <source>
        <dbReference type="Proteomes" id="UP000694565"/>
    </source>
</evidence>
<protein>
    <recommendedName>
        <fullName evidence="4">Large ribosomal subunit protein eL38</fullName>
    </recommendedName>
    <alternativeName>
        <fullName evidence="5">60S ribosomal protein L38</fullName>
    </alternativeName>
</protein>
<dbReference type="GO" id="GO:0003735">
    <property type="term" value="F:structural constituent of ribosome"/>
    <property type="evidence" value="ECO:0007669"/>
    <property type="project" value="InterPro"/>
</dbReference>
<dbReference type="GO" id="GO:0022625">
    <property type="term" value="C:cytosolic large ribosomal subunit"/>
    <property type="evidence" value="ECO:0007669"/>
    <property type="project" value="TreeGrafter"/>
</dbReference>
<dbReference type="InterPro" id="IPR038464">
    <property type="entry name" value="Ribosomal_eL38_sf"/>
</dbReference>
<reference evidence="7" key="2">
    <citation type="submission" date="2025-09" db="UniProtKB">
        <authorList>
            <consortium name="Ensembl"/>
        </authorList>
    </citation>
    <scope>IDENTIFICATION</scope>
</reference>
<sequence>MDLPRKIEEIKDFLLTARRKDAKSVKIKKNKDNVKFKVRCSKYLYTLVITDKEKAEKLKQSLPPGQYSSFTPVHYFRGVLLRRSSLENAVFAKT</sequence>
<accession>A0A8C2X3U8</accession>
<keyword evidence="3 6" id="KW-0687">Ribonucleoprotein</keyword>
<evidence type="ECO:0000256" key="2">
    <source>
        <dbReference type="ARBA" id="ARBA00022980"/>
    </source>
</evidence>
<dbReference type="FunFam" id="3.30.720.90:FF:000001">
    <property type="entry name" value="60S ribosomal protein L38"/>
    <property type="match status" value="1"/>
</dbReference>
<evidence type="ECO:0000256" key="3">
    <source>
        <dbReference type="ARBA" id="ARBA00023274"/>
    </source>
</evidence>
<proteinExistence type="inferred from homology"/>
<dbReference type="Ensembl" id="ENSCLMT00005013882.1">
    <property type="protein sequence ID" value="ENSCLMP00005012957.1"/>
    <property type="gene ID" value="ENSCLMG00005006894.1"/>
</dbReference>
<dbReference type="Gene3D" id="3.30.720.90">
    <property type="match status" value="1"/>
</dbReference>
<name>A0A8C2X3U8_CYCLU</name>